<sequence length="391" mass="45958">RWKKWPEDRCLHTCFDVLMKASTSPLSSSCSLIFTFIKPYLRNWLRKDPNSTLFGYLMVILGNITCYEREKLPNKALCSELWPFVQPILKIVCESFVGKKIFGTIDDVSQVCNLLDEDLEVSTEHYRFNVLLLLANLCCDREFSIIIFDSIGELLIGWIKIIRERDDLLGMKYWCQLITRLSDNHLLIAYLSPKFDEMMKSCDAKLCKKKSSSWYNRFRSNVFSYDAYSHFLRLIRSIPMIATIPTIETSPRPDFDGHSFGLRVCSWLKYYRNSDRPSFEDVTYFDLISGKRMNYSICKVIQSGEYCYEFSDDEKERKKDKRYKRHSSIAKCLPSKHLLVIMPVAEERSLQQHIYDFIERTSAGVELLFEDSFFEPKSPQHKTQNDQCEIV</sequence>
<evidence type="ECO:0000313" key="2">
    <source>
        <dbReference type="Proteomes" id="UP001057375"/>
    </source>
</evidence>
<reference evidence="1" key="1">
    <citation type="submission" date="2022-03" db="EMBL/GenBank/DDBJ databases">
        <title>Draft genome sequence of Aduncisulcus paluster, a free-living microaerophilic Fornicata.</title>
        <authorList>
            <person name="Yuyama I."/>
            <person name="Kume K."/>
            <person name="Tamura T."/>
            <person name="Inagaki Y."/>
            <person name="Hashimoto T."/>
        </authorList>
    </citation>
    <scope>NUCLEOTIDE SEQUENCE</scope>
    <source>
        <strain evidence="1">NY0171</strain>
    </source>
</reference>
<protein>
    <submittedName>
        <fullName evidence="1">Uncharacterized protein</fullName>
    </submittedName>
</protein>
<dbReference type="EMBL" id="BQXS01000409">
    <property type="protein sequence ID" value="GKT28645.1"/>
    <property type="molecule type" value="Genomic_DNA"/>
</dbReference>
<name>A0ABQ5K7Z5_9EUKA</name>
<gene>
    <name evidence="1" type="ORF">ADUPG1_000784</name>
</gene>
<feature type="non-terminal residue" evidence="1">
    <location>
        <position position="1"/>
    </location>
</feature>
<organism evidence="1 2">
    <name type="scientific">Aduncisulcus paluster</name>
    <dbReference type="NCBI Taxonomy" id="2918883"/>
    <lineage>
        <taxon>Eukaryota</taxon>
        <taxon>Metamonada</taxon>
        <taxon>Carpediemonas-like organisms</taxon>
        <taxon>Aduncisulcus</taxon>
    </lineage>
</organism>
<evidence type="ECO:0000313" key="1">
    <source>
        <dbReference type="EMBL" id="GKT28645.1"/>
    </source>
</evidence>
<proteinExistence type="predicted"/>
<dbReference type="Proteomes" id="UP001057375">
    <property type="component" value="Unassembled WGS sequence"/>
</dbReference>
<comment type="caution">
    <text evidence="1">The sequence shown here is derived from an EMBL/GenBank/DDBJ whole genome shotgun (WGS) entry which is preliminary data.</text>
</comment>
<accession>A0ABQ5K7Z5</accession>
<keyword evidence="2" id="KW-1185">Reference proteome</keyword>